<protein>
    <recommendedName>
        <fullName evidence="3">DUF1963 domain-containing protein</fullName>
    </recommendedName>
</protein>
<dbReference type="Proteomes" id="UP000315353">
    <property type="component" value="Unassembled WGS sequence"/>
</dbReference>
<evidence type="ECO:0000313" key="2">
    <source>
        <dbReference type="Proteomes" id="UP000315353"/>
    </source>
</evidence>
<proteinExistence type="predicted"/>
<evidence type="ECO:0008006" key="3">
    <source>
        <dbReference type="Google" id="ProtNLM"/>
    </source>
</evidence>
<accession>A0AB73B3X3</accession>
<dbReference type="EMBL" id="BJNB01000001">
    <property type="protein sequence ID" value="GEB96545.1"/>
    <property type="molecule type" value="Genomic_DNA"/>
</dbReference>
<reference evidence="1 2" key="1">
    <citation type="submission" date="2019-06" db="EMBL/GenBank/DDBJ databases">
        <title>Whole genome shotgun sequence of Corynebacterium flavescens NBRC 14136.</title>
        <authorList>
            <person name="Hosoyama A."/>
            <person name="Uohara A."/>
            <person name="Ohji S."/>
            <person name="Ichikawa N."/>
        </authorList>
    </citation>
    <scope>NUCLEOTIDE SEQUENCE [LARGE SCALE GENOMIC DNA]</scope>
    <source>
        <strain evidence="1 2">NBRC 14136</strain>
    </source>
</reference>
<evidence type="ECO:0000313" key="1">
    <source>
        <dbReference type="EMBL" id="GEB96545.1"/>
    </source>
</evidence>
<organism evidence="1 2">
    <name type="scientific">Corynebacterium flavescens</name>
    <dbReference type="NCBI Taxonomy" id="28028"/>
    <lineage>
        <taxon>Bacteria</taxon>
        <taxon>Bacillati</taxon>
        <taxon>Actinomycetota</taxon>
        <taxon>Actinomycetes</taxon>
        <taxon>Mycobacteriales</taxon>
        <taxon>Corynebacteriaceae</taxon>
        <taxon>Corynebacterium</taxon>
    </lineage>
</organism>
<gene>
    <name evidence="1" type="ORF">CFL01nite_00400</name>
</gene>
<name>A0AB73B3X3_CORFL</name>
<sequence>MYSSRNRNRNPNEVMVTGQANLRFRPSSLERLALPNHVDSDETANPTPDQARAWLENVRPEHLSEAKLILEDNPTAFGPYLKACYLPDQPEDITAHFDSSYLGSYQTIDHWAEDFFELIGGQENLQRLQEENEWPQDLLTWNPEAAVKFSQSLGMVIEEDGGLFHAFMPTYIQVQIERENKASAALKEWEQRHHPLAQEHLPAARRLISREPHAFLAYLDRFYESQAPEILESLEEDFDSIFVGSYANPEEWALESFDALGWSEAVEETRSKAGIPENILNFDIDKFLEWAQDSMGFVLMSRGGRIHVFQA</sequence>
<comment type="caution">
    <text evidence="1">The sequence shown here is derived from an EMBL/GenBank/DDBJ whole genome shotgun (WGS) entry which is preliminary data.</text>
</comment>
<dbReference type="RefSeq" id="WP_141255826.1">
    <property type="nucleotide sequence ID" value="NZ_BJNB01000001.1"/>
</dbReference>
<dbReference type="AlphaFoldDB" id="A0AB73B3X3"/>